<dbReference type="InterPro" id="IPR036086">
    <property type="entry name" value="ParB/Sulfiredoxin_sf"/>
</dbReference>
<dbReference type="GO" id="GO:0007059">
    <property type="term" value="P:chromosome segregation"/>
    <property type="evidence" value="ECO:0007669"/>
    <property type="project" value="TreeGrafter"/>
</dbReference>
<dbReference type="PANTHER" id="PTHR33375:SF1">
    <property type="entry name" value="CHROMOSOME-PARTITIONING PROTEIN PARB-RELATED"/>
    <property type="match status" value="1"/>
</dbReference>
<dbReference type="GO" id="GO:0045881">
    <property type="term" value="P:positive regulation of sporulation resulting in formation of a cellular spore"/>
    <property type="evidence" value="ECO:0007669"/>
    <property type="project" value="TreeGrafter"/>
</dbReference>
<dbReference type="AlphaFoldDB" id="A0A975NWT6"/>
<dbReference type="InterPro" id="IPR015840">
    <property type="entry name" value="DNA_MeTrfase_ParB"/>
</dbReference>
<keyword evidence="7" id="KW-1185">Reference proteome</keyword>
<dbReference type="InterPro" id="IPR003115">
    <property type="entry name" value="ParB_N"/>
</dbReference>
<dbReference type="RefSeq" id="WP_215602965.1">
    <property type="nucleotide sequence ID" value="NZ_CP076136.1"/>
</dbReference>
<dbReference type="SMART" id="SM00470">
    <property type="entry name" value="ParB"/>
    <property type="match status" value="1"/>
</dbReference>
<keyword evidence="1" id="KW-0489">Methyltransferase</keyword>
<gene>
    <name evidence="6" type="ORF">KMZ93_19750</name>
</gene>
<dbReference type="PRINTS" id="PR00508">
    <property type="entry name" value="S21N4MTFRASE"/>
</dbReference>
<dbReference type="PANTHER" id="PTHR33375">
    <property type="entry name" value="CHROMOSOME-PARTITIONING PROTEIN PARB-RELATED"/>
    <property type="match status" value="1"/>
</dbReference>
<dbReference type="InterPro" id="IPR001091">
    <property type="entry name" value="RM_Methyltransferase"/>
</dbReference>
<accession>A0A975NWT6</accession>
<name>A0A975NWT6_9BRAD</name>
<dbReference type="SUPFAM" id="SSF110849">
    <property type="entry name" value="ParB/Sulfiredoxin"/>
    <property type="match status" value="1"/>
</dbReference>
<dbReference type="GO" id="GO:0003677">
    <property type="term" value="F:DNA binding"/>
    <property type="evidence" value="ECO:0007669"/>
    <property type="project" value="InterPro"/>
</dbReference>
<evidence type="ECO:0000259" key="5">
    <source>
        <dbReference type="SMART" id="SM00470"/>
    </source>
</evidence>
<dbReference type="GO" id="GO:0032259">
    <property type="term" value="P:methylation"/>
    <property type="evidence" value="ECO:0007669"/>
    <property type="project" value="UniProtKB-KW"/>
</dbReference>
<dbReference type="EC" id="2.1.1.-" evidence="4"/>
<reference evidence="6 7" key="1">
    <citation type="submission" date="2021-06" db="EMBL/GenBank/DDBJ databases">
        <title>Bradyrhizobium sp. S2-11-4 Genome sequencing.</title>
        <authorList>
            <person name="Jin L."/>
        </authorList>
    </citation>
    <scope>NUCLEOTIDE SEQUENCE [LARGE SCALE GENOMIC DNA]</scope>
    <source>
        <strain evidence="6 7">S2-11-4</strain>
    </source>
</reference>
<dbReference type="REBASE" id="501074">
    <property type="entry name" value="M.BspS2114ORF19750P"/>
</dbReference>
<dbReference type="InterPro" id="IPR050336">
    <property type="entry name" value="Chromosome_partition/occlusion"/>
</dbReference>
<comment type="catalytic activity">
    <reaction evidence="3">
        <text>a 2'-deoxyadenosine in DNA + S-adenosyl-L-methionine = an N(6)-methyl-2'-deoxyadenosine in DNA + S-adenosyl-L-homocysteine + H(+)</text>
        <dbReference type="Rhea" id="RHEA:15197"/>
        <dbReference type="Rhea" id="RHEA-COMP:12418"/>
        <dbReference type="Rhea" id="RHEA-COMP:12419"/>
        <dbReference type="ChEBI" id="CHEBI:15378"/>
        <dbReference type="ChEBI" id="CHEBI:57856"/>
        <dbReference type="ChEBI" id="CHEBI:59789"/>
        <dbReference type="ChEBI" id="CHEBI:90615"/>
        <dbReference type="ChEBI" id="CHEBI:90616"/>
        <dbReference type="EC" id="2.1.1.72"/>
    </reaction>
</comment>
<dbReference type="GO" id="GO:0008170">
    <property type="term" value="F:N-methyltransferase activity"/>
    <property type="evidence" value="ECO:0007669"/>
    <property type="project" value="InterPro"/>
</dbReference>
<dbReference type="Pfam" id="PF02195">
    <property type="entry name" value="ParB_N"/>
    <property type="match status" value="1"/>
</dbReference>
<evidence type="ECO:0000313" key="7">
    <source>
        <dbReference type="Proteomes" id="UP000676951"/>
    </source>
</evidence>
<dbReference type="Gene3D" id="3.40.50.150">
    <property type="entry name" value="Vaccinia Virus protein VP39"/>
    <property type="match status" value="1"/>
</dbReference>
<proteinExistence type="inferred from homology"/>
<evidence type="ECO:0000256" key="3">
    <source>
        <dbReference type="ARBA" id="ARBA00047942"/>
    </source>
</evidence>
<evidence type="ECO:0000313" key="6">
    <source>
        <dbReference type="EMBL" id="QWG22196.1"/>
    </source>
</evidence>
<dbReference type="InterPro" id="IPR029063">
    <property type="entry name" value="SAM-dependent_MTases_sf"/>
</dbReference>
<dbReference type="PIRSF" id="PIRSF036758">
    <property type="entry name" value="Aden_M_ParB"/>
    <property type="match status" value="1"/>
</dbReference>
<dbReference type="CDD" id="cd16403">
    <property type="entry name" value="ParB_N_like_MT"/>
    <property type="match status" value="1"/>
</dbReference>
<dbReference type="EMBL" id="CP076136">
    <property type="protein sequence ID" value="QWG22196.1"/>
    <property type="molecule type" value="Genomic_DNA"/>
</dbReference>
<dbReference type="InterPro" id="IPR002941">
    <property type="entry name" value="DNA_methylase_N4/N6"/>
</dbReference>
<evidence type="ECO:0000256" key="1">
    <source>
        <dbReference type="ARBA" id="ARBA00022603"/>
    </source>
</evidence>
<protein>
    <recommendedName>
        <fullName evidence="4">Methyltransferase</fullName>
        <ecNumber evidence="4">2.1.1.-</ecNumber>
    </recommendedName>
</protein>
<dbReference type="SUPFAM" id="SSF53335">
    <property type="entry name" value="S-adenosyl-L-methionine-dependent methyltransferases"/>
    <property type="match status" value="1"/>
</dbReference>
<keyword evidence="2" id="KW-0808">Transferase</keyword>
<evidence type="ECO:0000256" key="2">
    <source>
        <dbReference type="ARBA" id="ARBA00022679"/>
    </source>
</evidence>
<dbReference type="Proteomes" id="UP000676951">
    <property type="component" value="Chromosome"/>
</dbReference>
<comment type="similarity">
    <text evidence="4">Belongs to the N(4)/N(6)-methyltransferase family.</text>
</comment>
<feature type="domain" description="ParB-like N-terminal" evidence="5">
    <location>
        <begin position="7"/>
        <end position="93"/>
    </location>
</feature>
<dbReference type="GO" id="GO:0005694">
    <property type="term" value="C:chromosome"/>
    <property type="evidence" value="ECO:0007669"/>
    <property type="project" value="TreeGrafter"/>
</dbReference>
<dbReference type="GO" id="GO:0009007">
    <property type="term" value="F:site-specific DNA-methyltransferase (adenine-specific) activity"/>
    <property type="evidence" value="ECO:0007669"/>
    <property type="project" value="UniProtKB-EC"/>
</dbReference>
<sequence>MPPDRATMVATRKLRPNKRNSRTHSKKQIRQLADVILRFGWTYPILADENLEIICGHARWQAAAELRIKEVPVIILGGLRDAEKRALALADNKIATNAGWDRSVLAAELGELASLLPECNLELEITGFDPAEVDALAADFTDPEQDPADEILAPDGGKAISQMGDLWTLGQHRLLCGDACTDSDLRRLMGRELASMVLADTPYNVRISATVGRGKIKHREFASASGEMSPAQFSDFLTRWMRLAAQSSQDGAIHFAFIDWRHLSEMLAAGNDVFSELKNVVVWNKTNAGQGSFYRSQHELILVFKNGDGPHQNNVELGKHGRNRSNVWTYPGVNTFRANRMNELSLHPTVKPVALVADAMRDCSRRGDIILDPFMGSGTTILAAERVGRRAYGLEIDPLYIDVAVRRWQSLTKRDAVLETTGQTFDEVAAGGTVRKIRRVR</sequence>
<dbReference type="Pfam" id="PF01555">
    <property type="entry name" value="N6_N4_Mtase"/>
    <property type="match status" value="1"/>
</dbReference>
<evidence type="ECO:0000256" key="4">
    <source>
        <dbReference type="RuleBase" id="RU362026"/>
    </source>
</evidence>
<organism evidence="6 7">
    <name type="scientific">Bradyrhizobium sediminis</name>
    <dbReference type="NCBI Taxonomy" id="2840469"/>
    <lineage>
        <taxon>Bacteria</taxon>
        <taxon>Pseudomonadati</taxon>
        <taxon>Pseudomonadota</taxon>
        <taxon>Alphaproteobacteria</taxon>
        <taxon>Hyphomicrobiales</taxon>
        <taxon>Nitrobacteraceae</taxon>
        <taxon>Bradyrhizobium</taxon>
    </lineage>
</organism>
<dbReference type="Gene3D" id="3.90.1530.10">
    <property type="entry name" value="Conserved hypothetical protein from pyrococcus furiosus pfu- 392566-001, ParB domain"/>
    <property type="match status" value="1"/>
</dbReference>